<evidence type="ECO:0000259" key="6">
    <source>
        <dbReference type="PROSITE" id="PS51387"/>
    </source>
</evidence>
<dbReference type="InterPro" id="IPR006094">
    <property type="entry name" value="Oxid_FAD_bind_N"/>
</dbReference>
<dbReference type="PANTHER" id="PTHR42973">
    <property type="entry name" value="BINDING OXIDOREDUCTASE, PUTATIVE (AFU_ORTHOLOGUE AFUA_1G17690)-RELATED"/>
    <property type="match status" value="1"/>
</dbReference>
<gene>
    <name evidence="7" type="ORF">AAG747_13075</name>
</gene>
<comment type="similarity">
    <text evidence="2">Belongs to the oxygen-dependent FAD-linked oxidoreductase family.</text>
</comment>
<evidence type="ECO:0000256" key="5">
    <source>
        <dbReference type="ARBA" id="ARBA00023002"/>
    </source>
</evidence>
<dbReference type="Pfam" id="PF08031">
    <property type="entry name" value="BBE"/>
    <property type="match status" value="1"/>
</dbReference>
<dbReference type="InterPro" id="IPR016167">
    <property type="entry name" value="FAD-bd_PCMH_sub1"/>
</dbReference>
<keyword evidence="8" id="KW-1185">Reference proteome</keyword>
<dbReference type="InterPro" id="IPR016166">
    <property type="entry name" value="FAD-bd_PCMH"/>
</dbReference>
<dbReference type="SUPFAM" id="SSF56176">
    <property type="entry name" value="FAD-binding/transporter-associated domain-like"/>
    <property type="match status" value="1"/>
</dbReference>
<accession>A0AAW9RVE7</accession>
<name>A0AAW9RVE7_9BACT</name>
<reference evidence="7 8" key="1">
    <citation type="submission" date="2024-04" db="EMBL/GenBank/DDBJ databases">
        <title>Novel genus in family Flammeovirgaceae.</title>
        <authorList>
            <person name="Nguyen T.H."/>
            <person name="Vuong T.Q."/>
            <person name="Le H."/>
            <person name="Kim S.-G."/>
        </authorList>
    </citation>
    <scope>NUCLEOTIDE SEQUENCE [LARGE SCALE GENOMIC DNA]</scope>
    <source>
        <strain evidence="7 8">JCM 23209</strain>
    </source>
</reference>
<dbReference type="InterPro" id="IPR050416">
    <property type="entry name" value="FAD-linked_Oxidoreductase"/>
</dbReference>
<keyword evidence="3" id="KW-0285">Flavoprotein</keyword>
<protein>
    <submittedName>
        <fullName evidence="7">FAD-binding oxidoreductase</fullName>
    </submittedName>
</protein>
<dbReference type="GO" id="GO:0016491">
    <property type="term" value="F:oxidoreductase activity"/>
    <property type="evidence" value="ECO:0007669"/>
    <property type="project" value="UniProtKB-KW"/>
</dbReference>
<dbReference type="InterPro" id="IPR012951">
    <property type="entry name" value="BBE"/>
</dbReference>
<dbReference type="Gene3D" id="3.30.43.10">
    <property type="entry name" value="Uridine Diphospho-n-acetylenolpyruvylglucosamine Reductase, domain 2"/>
    <property type="match status" value="1"/>
</dbReference>
<dbReference type="Gene3D" id="3.40.462.20">
    <property type="match status" value="1"/>
</dbReference>
<feature type="domain" description="FAD-binding PCMH-type" evidence="6">
    <location>
        <begin position="51"/>
        <end position="221"/>
    </location>
</feature>
<dbReference type="Proteomes" id="UP001403385">
    <property type="component" value="Unassembled WGS sequence"/>
</dbReference>
<evidence type="ECO:0000256" key="1">
    <source>
        <dbReference type="ARBA" id="ARBA00001974"/>
    </source>
</evidence>
<evidence type="ECO:0000313" key="8">
    <source>
        <dbReference type="Proteomes" id="UP001403385"/>
    </source>
</evidence>
<dbReference type="InterPro" id="IPR006093">
    <property type="entry name" value="Oxy_OxRdtase_FAD_BS"/>
</dbReference>
<dbReference type="InterPro" id="IPR036318">
    <property type="entry name" value="FAD-bd_PCMH-like_sf"/>
</dbReference>
<dbReference type="GO" id="GO:0071949">
    <property type="term" value="F:FAD binding"/>
    <property type="evidence" value="ECO:0007669"/>
    <property type="project" value="InterPro"/>
</dbReference>
<dbReference type="Gene3D" id="3.30.465.10">
    <property type="match status" value="1"/>
</dbReference>
<sequence length="474" mass="52977">MEVLEATTLTGTHTSLDEAALENLRSQIQGELLLPEDINYEKVRQLWNGMIDRRPALIVRCIGTYDVVQAVNFARENNLPVAVKSGGHNVAGNAACNGGVMVDLSVMRSVYVDKKNKTVRADGGCLLSDVDHATQIYGLAVPSGIVSHTGIGGITLGGGFGWISRKHGFSIDNLLSVVMVTADGQVRHVSKDEHTDLFWGIRGGGGNFGIVTSFKFQCVDIGTEVYSGLLVTPFAQAEPYLRFYRDYARQLPDEMSAWIVLRNAPPLPFLPADIHGKLVVVTAFAYLGKAQKGEDLLKPLRDFCSPHGEMLAMHPWTAWQSAFDGLNAHGMRNYWKSHHLKDLSDECIAQILHFARHFPTPHCEVFIPHMEGKPSTVPSESTAFAHRSTPFLMNVHTRWDAAHDDQKCIQWARDFYEKTKPFAKGVYVNFLSEEGEERVKDAYTESTWKRLVQLKKQYDPQNIFRFNQNIHPPA</sequence>
<dbReference type="PROSITE" id="PS00862">
    <property type="entry name" value="OX2_COVAL_FAD"/>
    <property type="match status" value="1"/>
</dbReference>
<evidence type="ECO:0000256" key="2">
    <source>
        <dbReference type="ARBA" id="ARBA00005466"/>
    </source>
</evidence>
<dbReference type="EMBL" id="JBDKWZ010000007">
    <property type="protein sequence ID" value="MEN7548847.1"/>
    <property type="molecule type" value="Genomic_DNA"/>
</dbReference>
<evidence type="ECO:0000256" key="3">
    <source>
        <dbReference type="ARBA" id="ARBA00022630"/>
    </source>
</evidence>
<dbReference type="RefSeq" id="WP_346821628.1">
    <property type="nucleotide sequence ID" value="NZ_JBDKWZ010000007.1"/>
</dbReference>
<dbReference type="AlphaFoldDB" id="A0AAW9RVE7"/>
<keyword evidence="4" id="KW-0274">FAD</keyword>
<comment type="cofactor">
    <cofactor evidence="1">
        <name>FAD</name>
        <dbReference type="ChEBI" id="CHEBI:57692"/>
    </cofactor>
</comment>
<keyword evidence="5" id="KW-0560">Oxidoreductase</keyword>
<dbReference type="InterPro" id="IPR016169">
    <property type="entry name" value="FAD-bd_PCMH_sub2"/>
</dbReference>
<proteinExistence type="inferred from homology"/>
<organism evidence="7 8">
    <name type="scientific">Rapidithrix thailandica</name>
    <dbReference type="NCBI Taxonomy" id="413964"/>
    <lineage>
        <taxon>Bacteria</taxon>
        <taxon>Pseudomonadati</taxon>
        <taxon>Bacteroidota</taxon>
        <taxon>Cytophagia</taxon>
        <taxon>Cytophagales</taxon>
        <taxon>Flammeovirgaceae</taxon>
        <taxon>Rapidithrix</taxon>
    </lineage>
</organism>
<dbReference type="Pfam" id="PF01565">
    <property type="entry name" value="FAD_binding_4"/>
    <property type="match status" value="1"/>
</dbReference>
<comment type="caution">
    <text evidence="7">The sequence shown here is derived from an EMBL/GenBank/DDBJ whole genome shotgun (WGS) entry which is preliminary data.</text>
</comment>
<dbReference type="PROSITE" id="PS51387">
    <property type="entry name" value="FAD_PCMH"/>
    <property type="match status" value="1"/>
</dbReference>
<evidence type="ECO:0000313" key="7">
    <source>
        <dbReference type="EMBL" id="MEN7548847.1"/>
    </source>
</evidence>
<dbReference type="PANTHER" id="PTHR42973:SF39">
    <property type="entry name" value="FAD-BINDING PCMH-TYPE DOMAIN-CONTAINING PROTEIN"/>
    <property type="match status" value="1"/>
</dbReference>
<evidence type="ECO:0000256" key="4">
    <source>
        <dbReference type="ARBA" id="ARBA00022827"/>
    </source>
</evidence>